<keyword evidence="2" id="KW-1133">Transmembrane helix</keyword>
<dbReference type="InterPro" id="IPR008972">
    <property type="entry name" value="Cupredoxin"/>
</dbReference>
<feature type="chain" id="PRO_5035934002" description="Phytocyanin domain-containing protein" evidence="3">
    <location>
        <begin position="21"/>
        <end position="218"/>
    </location>
</feature>
<protein>
    <recommendedName>
        <fullName evidence="4">Phytocyanin domain-containing protein</fullName>
    </recommendedName>
</protein>
<sequence length="218" mass="22647">MAWPRSAVLLLAASCAVLLAASCAVLLAAPAWPSHSRPAAVYGVGDQTGWAVPPGSAPVALNEWAARHRFLVGDVLDFKYAGDDSVLLVRLGDYERCSAASPLRRFADGGGVGGGTRFALARPGLFYFISGAPARCEAGQRMVVRVVDAHARPSLIRASPTPAPAPATGTQPSGDTPPSGHRRLSLAQKQLAAAAIGFGAGFILIFSIVWLCICCNNK</sequence>
<feature type="transmembrane region" description="Helical" evidence="2">
    <location>
        <begin position="191"/>
        <end position="213"/>
    </location>
</feature>
<dbReference type="Pfam" id="PF02298">
    <property type="entry name" value="Cu_bind_like"/>
    <property type="match status" value="1"/>
</dbReference>
<dbReference type="AlphaFoldDB" id="A0A8T0VLE2"/>
<organism evidence="5 6">
    <name type="scientific">Panicum virgatum</name>
    <name type="common">Blackwell switchgrass</name>
    <dbReference type="NCBI Taxonomy" id="38727"/>
    <lineage>
        <taxon>Eukaryota</taxon>
        <taxon>Viridiplantae</taxon>
        <taxon>Streptophyta</taxon>
        <taxon>Embryophyta</taxon>
        <taxon>Tracheophyta</taxon>
        <taxon>Spermatophyta</taxon>
        <taxon>Magnoliopsida</taxon>
        <taxon>Liliopsida</taxon>
        <taxon>Poales</taxon>
        <taxon>Poaceae</taxon>
        <taxon>PACMAD clade</taxon>
        <taxon>Panicoideae</taxon>
        <taxon>Panicodae</taxon>
        <taxon>Paniceae</taxon>
        <taxon>Panicinae</taxon>
        <taxon>Panicum</taxon>
        <taxon>Panicum sect. Hiantes</taxon>
    </lineage>
</organism>
<evidence type="ECO:0000256" key="2">
    <source>
        <dbReference type="SAM" id="Phobius"/>
    </source>
</evidence>
<dbReference type="InterPro" id="IPR003245">
    <property type="entry name" value="Phytocyanin_dom"/>
</dbReference>
<feature type="domain" description="Phytocyanin" evidence="4">
    <location>
        <begin position="40"/>
        <end position="148"/>
    </location>
</feature>
<evidence type="ECO:0000256" key="3">
    <source>
        <dbReference type="SAM" id="SignalP"/>
    </source>
</evidence>
<comment type="caution">
    <text evidence="5">The sequence shown here is derived from an EMBL/GenBank/DDBJ whole genome shotgun (WGS) entry which is preliminary data.</text>
</comment>
<keyword evidence="2" id="KW-0812">Transmembrane</keyword>
<keyword evidence="2" id="KW-0472">Membrane</keyword>
<evidence type="ECO:0000259" key="4">
    <source>
        <dbReference type="PROSITE" id="PS51485"/>
    </source>
</evidence>
<dbReference type="Proteomes" id="UP000823388">
    <property type="component" value="Chromosome 2N"/>
</dbReference>
<dbReference type="EMBL" id="CM029040">
    <property type="protein sequence ID" value="KAG2635688.1"/>
    <property type="molecule type" value="Genomic_DNA"/>
</dbReference>
<reference evidence="5" key="1">
    <citation type="submission" date="2020-05" db="EMBL/GenBank/DDBJ databases">
        <title>WGS assembly of Panicum virgatum.</title>
        <authorList>
            <person name="Lovell J.T."/>
            <person name="Jenkins J."/>
            <person name="Shu S."/>
            <person name="Juenger T.E."/>
            <person name="Schmutz J."/>
        </authorList>
    </citation>
    <scope>NUCLEOTIDE SEQUENCE</scope>
    <source>
        <strain evidence="5">AP13</strain>
    </source>
</reference>
<keyword evidence="6" id="KW-1185">Reference proteome</keyword>
<dbReference type="GO" id="GO:0009055">
    <property type="term" value="F:electron transfer activity"/>
    <property type="evidence" value="ECO:0007669"/>
    <property type="project" value="InterPro"/>
</dbReference>
<dbReference type="GO" id="GO:0005886">
    <property type="term" value="C:plasma membrane"/>
    <property type="evidence" value="ECO:0007669"/>
    <property type="project" value="TreeGrafter"/>
</dbReference>
<dbReference type="PANTHER" id="PTHR33021:SF269">
    <property type="entry name" value="PHYTOCYANIN DOMAIN-CONTAINING PROTEIN"/>
    <property type="match status" value="1"/>
</dbReference>
<dbReference type="OrthoDB" id="684427at2759"/>
<dbReference type="PROSITE" id="PS51257">
    <property type="entry name" value="PROKAR_LIPOPROTEIN"/>
    <property type="match status" value="1"/>
</dbReference>
<accession>A0A8T0VLE2</accession>
<gene>
    <name evidence="5" type="ORF">PVAP13_2NG394300</name>
</gene>
<evidence type="ECO:0000313" key="6">
    <source>
        <dbReference type="Proteomes" id="UP000823388"/>
    </source>
</evidence>
<evidence type="ECO:0000313" key="5">
    <source>
        <dbReference type="EMBL" id="KAG2635688.1"/>
    </source>
</evidence>
<dbReference type="PROSITE" id="PS51485">
    <property type="entry name" value="PHYTOCYANIN"/>
    <property type="match status" value="1"/>
</dbReference>
<dbReference type="PANTHER" id="PTHR33021">
    <property type="entry name" value="BLUE COPPER PROTEIN"/>
    <property type="match status" value="1"/>
</dbReference>
<evidence type="ECO:0000256" key="1">
    <source>
        <dbReference type="SAM" id="MobiDB-lite"/>
    </source>
</evidence>
<feature type="region of interest" description="Disordered" evidence="1">
    <location>
        <begin position="156"/>
        <end position="182"/>
    </location>
</feature>
<feature type="signal peptide" evidence="3">
    <location>
        <begin position="1"/>
        <end position="20"/>
    </location>
</feature>
<dbReference type="Gene3D" id="2.60.40.420">
    <property type="entry name" value="Cupredoxins - blue copper proteins"/>
    <property type="match status" value="1"/>
</dbReference>
<proteinExistence type="predicted"/>
<dbReference type="InterPro" id="IPR039391">
    <property type="entry name" value="Phytocyanin-like"/>
</dbReference>
<name>A0A8T0VLE2_PANVG</name>
<dbReference type="SUPFAM" id="SSF49503">
    <property type="entry name" value="Cupredoxins"/>
    <property type="match status" value="1"/>
</dbReference>
<keyword evidence="3" id="KW-0732">Signal</keyword>